<accession>A0AC35GIQ4</accession>
<sequence length="83" mass="9526">MFWYEGDPIGTFAATHSDSMAFEFFPNGTLTNNGSNSDPVYFPFSDAEVQEDDGKRRFDFSISWKNKMYGEFMIPLNQFAVES</sequence>
<dbReference type="Proteomes" id="UP000887580">
    <property type="component" value="Unplaced"/>
</dbReference>
<protein>
    <submittedName>
        <fullName evidence="2">Uncharacterized protein</fullName>
    </submittedName>
</protein>
<evidence type="ECO:0000313" key="1">
    <source>
        <dbReference type="Proteomes" id="UP000887580"/>
    </source>
</evidence>
<name>A0AC35GIQ4_9BILA</name>
<reference evidence="2" key="1">
    <citation type="submission" date="2022-11" db="UniProtKB">
        <authorList>
            <consortium name="WormBaseParasite"/>
        </authorList>
    </citation>
    <scope>IDENTIFICATION</scope>
</reference>
<evidence type="ECO:0000313" key="2">
    <source>
        <dbReference type="WBParaSite" id="PS1159_v2.g5427.t1"/>
    </source>
</evidence>
<dbReference type="WBParaSite" id="PS1159_v2.g5427.t1">
    <property type="protein sequence ID" value="PS1159_v2.g5427.t1"/>
    <property type="gene ID" value="PS1159_v2.g5427"/>
</dbReference>
<organism evidence="1 2">
    <name type="scientific">Panagrolaimus sp. PS1159</name>
    <dbReference type="NCBI Taxonomy" id="55785"/>
    <lineage>
        <taxon>Eukaryota</taxon>
        <taxon>Metazoa</taxon>
        <taxon>Ecdysozoa</taxon>
        <taxon>Nematoda</taxon>
        <taxon>Chromadorea</taxon>
        <taxon>Rhabditida</taxon>
        <taxon>Tylenchina</taxon>
        <taxon>Panagrolaimomorpha</taxon>
        <taxon>Panagrolaimoidea</taxon>
        <taxon>Panagrolaimidae</taxon>
        <taxon>Panagrolaimus</taxon>
    </lineage>
</organism>
<proteinExistence type="predicted"/>